<accession>A0A845VEH6</accession>
<keyword evidence="2" id="KW-1185">Reference proteome</keyword>
<organism evidence="1 2">
    <name type="scientific">Wenzhouxiangella limi</name>
    <dbReference type="NCBI Taxonomy" id="2707351"/>
    <lineage>
        <taxon>Bacteria</taxon>
        <taxon>Pseudomonadati</taxon>
        <taxon>Pseudomonadota</taxon>
        <taxon>Gammaproteobacteria</taxon>
        <taxon>Chromatiales</taxon>
        <taxon>Wenzhouxiangellaceae</taxon>
        <taxon>Wenzhouxiangella</taxon>
    </lineage>
</organism>
<protein>
    <recommendedName>
        <fullName evidence="3">Lipoprotein</fullName>
    </recommendedName>
</protein>
<reference evidence="1 2" key="1">
    <citation type="submission" date="2020-02" db="EMBL/GenBank/DDBJ databases">
        <authorList>
            <person name="Zhang X.-Y."/>
        </authorList>
    </citation>
    <scope>NUCLEOTIDE SEQUENCE [LARGE SCALE GENOMIC DNA]</scope>
    <source>
        <strain evidence="1 2">C33</strain>
    </source>
</reference>
<gene>
    <name evidence="1" type="ORF">G3I74_07915</name>
</gene>
<proteinExistence type="predicted"/>
<dbReference type="RefSeq" id="WP_164211044.1">
    <property type="nucleotide sequence ID" value="NZ_JAAGSC010000040.1"/>
</dbReference>
<dbReference type="EMBL" id="JAAGSC010000040">
    <property type="protein sequence ID" value="NDY95649.1"/>
    <property type="molecule type" value="Genomic_DNA"/>
</dbReference>
<comment type="caution">
    <text evidence="1">The sequence shown here is derived from an EMBL/GenBank/DDBJ whole genome shotgun (WGS) entry which is preliminary data.</text>
</comment>
<evidence type="ECO:0000313" key="2">
    <source>
        <dbReference type="Proteomes" id="UP000484885"/>
    </source>
</evidence>
<evidence type="ECO:0008006" key="3">
    <source>
        <dbReference type="Google" id="ProtNLM"/>
    </source>
</evidence>
<dbReference type="AlphaFoldDB" id="A0A845VEH6"/>
<dbReference type="Proteomes" id="UP000484885">
    <property type="component" value="Unassembled WGS sequence"/>
</dbReference>
<dbReference type="PROSITE" id="PS51257">
    <property type="entry name" value="PROKAR_LIPOPROTEIN"/>
    <property type="match status" value="1"/>
</dbReference>
<evidence type="ECO:0000313" key="1">
    <source>
        <dbReference type="EMBL" id="NDY95649.1"/>
    </source>
</evidence>
<sequence length="66" mass="7344">MIGRRVLTAASALALAVSLTGCYEDPDVTVYDPGVYKGKEDPLLAKLEDPEFRAELDERFDGQRDR</sequence>
<name>A0A845VEH6_9GAMM</name>